<dbReference type="AlphaFoldDB" id="A0A392R7W4"/>
<reference evidence="1 2" key="1">
    <citation type="journal article" date="2018" name="Front. Plant Sci.">
        <title>Red Clover (Trifolium pratense) and Zigzag Clover (T. medium) - A Picture of Genomic Similarities and Differences.</title>
        <authorList>
            <person name="Dluhosova J."/>
            <person name="Istvanek J."/>
            <person name="Nedelnik J."/>
            <person name="Repkova J."/>
        </authorList>
    </citation>
    <scope>NUCLEOTIDE SEQUENCE [LARGE SCALE GENOMIC DNA]</scope>
    <source>
        <strain evidence="2">cv. 10/8</strain>
        <tissue evidence="1">Leaf</tissue>
    </source>
</reference>
<comment type="caution">
    <text evidence="1">The sequence shown here is derived from an EMBL/GenBank/DDBJ whole genome shotgun (WGS) entry which is preliminary data.</text>
</comment>
<accession>A0A392R7W4</accession>
<name>A0A392R7W4_9FABA</name>
<evidence type="ECO:0000313" key="1">
    <source>
        <dbReference type="EMBL" id="MCI32192.1"/>
    </source>
</evidence>
<dbReference type="Proteomes" id="UP000265520">
    <property type="component" value="Unassembled WGS sequence"/>
</dbReference>
<sequence>MAYGLIMQISAPAAKIKVLTAIQLSANLMTGFPNADEQKILQLLAVTPSTAVTPSAAMKMVLWCTPGIGWMKGGYVGTKLVLQLSNSGVLMITKY</sequence>
<keyword evidence="2" id="KW-1185">Reference proteome</keyword>
<organism evidence="1 2">
    <name type="scientific">Trifolium medium</name>
    <dbReference type="NCBI Taxonomy" id="97028"/>
    <lineage>
        <taxon>Eukaryota</taxon>
        <taxon>Viridiplantae</taxon>
        <taxon>Streptophyta</taxon>
        <taxon>Embryophyta</taxon>
        <taxon>Tracheophyta</taxon>
        <taxon>Spermatophyta</taxon>
        <taxon>Magnoliopsida</taxon>
        <taxon>eudicotyledons</taxon>
        <taxon>Gunneridae</taxon>
        <taxon>Pentapetalae</taxon>
        <taxon>rosids</taxon>
        <taxon>fabids</taxon>
        <taxon>Fabales</taxon>
        <taxon>Fabaceae</taxon>
        <taxon>Papilionoideae</taxon>
        <taxon>50 kb inversion clade</taxon>
        <taxon>NPAAA clade</taxon>
        <taxon>Hologalegina</taxon>
        <taxon>IRL clade</taxon>
        <taxon>Trifolieae</taxon>
        <taxon>Trifolium</taxon>
    </lineage>
</organism>
<feature type="non-terminal residue" evidence="1">
    <location>
        <position position="95"/>
    </location>
</feature>
<evidence type="ECO:0000313" key="2">
    <source>
        <dbReference type="Proteomes" id="UP000265520"/>
    </source>
</evidence>
<proteinExistence type="predicted"/>
<protein>
    <submittedName>
        <fullName evidence="1">Uncharacterized protein</fullName>
    </submittedName>
</protein>
<dbReference type="EMBL" id="LXQA010193336">
    <property type="protein sequence ID" value="MCI32192.1"/>
    <property type="molecule type" value="Genomic_DNA"/>
</dbReference>